<dbReference type="PROSITE" id="PS00726">
    <property type="entry name" value="AP_NUCLEASE_F1_1"/>
    <property type="match status" value="1"/>
</dbReference>
<evidence type="ECO:0000313" key="14">
    <source>
        <dbReference type="Proteomes" id="UP001054945"/>
    </source>
</evidence>
<feature type="region of interest" description="Disordered" evidence="11">
    <location>
        <begin position="108"/>
        <end position="136"/>
    </location>
</feature>
<protein>
    <recommendedName>
        <fullName evidence="10">DNA-(apurinic or apyrimidinic site) endonuclease</fullName>
        <ecNumber evidence="10">3.1.-.-</ecNumber>
    </recommendedName>
</protein>
<keyword evidence="4 8" id="KW-0479">Metal-binding</keyword>
<dbReference type="PROSITE" id="PS00727">
    <property type="entry name" value="AP_NUCLEASE_F1_2"/>
    <property type="match status" value="1"/>
</dbReference>
<organism evidence="13 14">
    <name type="scientific">Caerostris extrusa</name>
    <name type="common">Bark spider</name>
    <name type="synonym">Caerostris bankana</name>
    <dbReference type="NCBI Taxonomy" id="172846"/>
    <lineage>
        <taxon>Eukaryota</taxon>
        <taxon>Metazoa</taxon>
        <taxon>Ecdysozoa</taxon>
        <taxon>Arthropoda</taxon>
        <taxon>Chelicerata</taxon>
        <taxon>Arachnida</taxon>
        <taxon>Araneae</taxon>
        <taxon>Araneomorphae</taxon>
        <taxon>Entelegynae</taxon>
        <taxon>Araneoidea</taxon>
        <taxon>Araneidae</taxon>
        <taxon>Caerostris</taxon>
    </lineage>
</organism>
<dbReference type="InterPro" id="IPR020847">
    <property type="entry name" value="AP_endonuclease_F1_BS"/>
</dbReference>
<comment type="similarity">
    <text evidence="3 10">Belongs to the DNA repair enzymes AP/ExoA family.</text>
</comment>
<feature type="binding site" evidence="8">
    <location>
        <position position="523"/>
    </location>
    <ligand>
        <name>Mg(2+)</name>
        <dbReference type="ChEBI" id="CHEBI:18420"/>
        <label>1</label>
    </ligand>
</feature>
<feature type="region of interest" description="Disordered" evidence="11">
    <location>
        <begin position="236"/>
        <end position="264"/>
    </location>
</feature>
<keyword evidence="10" id="KW-0234">DNA repair</keyword>
<comment type="caution">
    <text evidence="13">The sequence shown here is derived from an EMBL/GenBank/DDBJ whole genome shotgun (WGS) entry which is preliminary data.</text>
</comment>
<comment type="catalytic activity">
    <reaction evidence="1">
        <text>Exonucleolytic cleavage in the 3'- to 5'-direction to yield nucleoside 5'-phosphates.</text>
        <dbReference type="EC" id="3.1.11.2"/>
    </reaction>
</comment>
<evidence type="ECO:0000313" key="13">
    <source>
        <dbReference type="EMBL" id="GIY51657.1"/>
    </source>
</evidence>
<keyword evidence="13" id="KW-0255">Endonuclease</keyword>
<dbReference type="PANTHER" id="PTHR22748">
    <property type="entry name" value="AP ENDONUCLEASE"/>
    <property type="match status" value="1"/>
</dbReference>
<dbReference type="NCBIfam" id="TIGR00195">
    <property type="entry name" value="exoDNase_III"/>
    <property type="match status" value="1"/>
</dbReference>
<feature type="active site" description="Proton acceptor" evidence="7">
    <location>
        <position position="524"/>
    </location>
</feature>
<dbReference type="FunFam" id="3.60.10.10:FF:000226">
    <property type="entry name" value="DNA-(apurinic or apyrimidinic site) lyase"/>
    <property type="match status" value="1"/>
</dbReference>
<feature type="binding site" evidence="8">
    <location>
        <position position="304"/>
    </location>
    <ligand>
        <name>Mg(2+)</name>
        <dbReference type="ChEBI" id="CHEBI:18420"/>
        <label>1</label>
    </ligand>
</feature>
<dbReference type="SUPFAM" id="SSF56219">
    <property type="entry name" value="DNase I-like"/>
    <property type="match status" value="1"/>
</dbReference>
<feature type="site" description="Important for catalytic activity" evidence="9">
    <location>
        <position position="498"/>
    </location>
</feature>
<feature type="site" description="Transition state stabilizer" evidence="9">
    <location>
        <position position="428"/>
    </location>
</feature>
<evidence type="ECO:0000256" key="11">
    <source>
        <dbReference type="SAM" id="MobiDB-lite"/>
    </source>
</evidence>
<keyword evidence="13" id="KW-0540">Nuclease</keyword>
<feature type="binding site" evidence="8">
    <location>
        <position position="428"/>
    </location>
    <ligand>
        <name>Mg(2+)</name>
        <dbReference type="ChEBI" id="CHEBI:18420"/>
        <label>1</label>
    </ligand>
</feature>
<feature type="site" description="Interaction with DNA substrate" evidence="9">
    <location>
        <position position="524"/>
    </location>
</feature>
<proteinExistence type="inferred from homology"/>
<evidence type="ECO:0000256" key="5">
    <source>
        <dbReference type="ARBA" id="ARBA00022801"/>
    </source>
</evidence>
<comment type="cofactor">
    <cofactor evidence="2">
        <name>Mn(2+)</name>
        <dbReference type="ChEBI" id="CHEBI:29035"/>
    </cofactor>
</comment>
<dbReference type="NCBIfam" id="TIGR00633">
    <property type="entry name" value="xth"/>
    <property type="match status" value="1"/>
</dbReference>
<sequence length="533" mass="60151">MFQFNSLPNKLSLVSGIIEQDVMREVRMDEEDMAPKVKGRKKATAIQNKNVNTVEIEEKSEDIISDDSVKTGKRLGLRKGHLVSVPEIKTTIPMNGEKEVKLQIEENVADGEKTTKPKRGRKALENKSEQIQNGNLLKEEDAEVEVIREVEKLPSKQRGKKAKVEPSNKETTKESSAVRETRTRAVKSVAKSSTKIVASLEKGKKKDTGLSIADCGVSVAINRNETIDKMALDQLKETTSRKRKPAADDEDIAAISPPSKKPKKAAAVAKKEKSKIPDVTALDFDNECKSADGKPWNLKLASWNVNGIRAWLEKNGMSYLHHEKPDILCLQETKCSDDKLPAEANIEGYHCYWLAGDQDGYSDVEKHDKEGRVITAEYKDFYLVATYVPNAGRGLVRLDYRQEWDEDFRAYLKKLDEKKPVVLCGDLNVAHEEIDLANPKTNKKNAGFTKEEREGFSTLLSEGFVDTFRHLYPDSKGAYTFWTYMMNARAKNVGWRLDYFIVSKRFVESVCDSVIRKDVYGSDHCPITLFLHV</sequence>
<evidence type="ECO:0000256" key="8">
    <source>
        <dbReference type="PIRSR" id="PIRSR604808-2"/>
    </source>
</evidence>
<feature type="binding site" evidence="8">
    <location>
        <position position="524"/>
    </location>
    <ligand>
        <name>Mg(2+)</name>
        <dbReference type="ChEBI" id="CHEBI:18420"/>
        <label>1</label>
    </ligand>
</feature>
<evidence type="ECO:0000256" key="3">
    <source>
        <dbReference type="ARBA" id="ARBA00007092"/>
    </source>
</evidence>
<feature type="binding site" evidence="8">
    <location>
        <position position="332"/>
    </location>
    <ligand>
        <name>Mg(2+)</name>
        <dbReference type="ChEBI" id="CHEBI:18420"/>
        <label>1</label>
    </ligand>
</feature>
<dbReference type="GO" id="GO:0005634">
    <property type="term" value="C:nucleus"/>
    <property type="evidence" value="ECO:0007669"/>
    <property type="project" value="TreeGrafter"/>
</dbReference>
<evidence type="ECO:0000256" key="6">
    <source>
        <dbReference type="ARBA" id="ARBA00022842"/>
    </source>
</evidence>
<dbReference type="PANTHER" id="PTHR22748:SF6">
    <property type="entry name" value="DNA-(APURINIC OR APYRIMIDINIC SITE) ENDONUCLEASE"/>
    <property type="match status" value="1"/>
</dbReference>
<dbReference type="Proteomes" id="UP001054945">
    <property type="component" value="Unassembled WGS sequence"/>
</dbReference>
<dbReference type="GO" id="GO:0006284">
    <property type="term" value="P:base-excision repair"/>
    <property type="evidence" value="ECO:0007669"/>
    <property type="project" value="TreeGrafter"/>
</dbReference>
<accession>A0AAV4U1U5</accession>
<evidence type="ECO:0000256" key="2">
    <source>
        <dbReference type="ARBA" id="ARBA00001936"/>
    </source>
</evidence>
<feature type="active site" evidence="7">
    <location>
        <position position="387"/>
    </location>
</feature>
<keyword evidence="14" id="KW-1185">Reference proteome</keyword>
<feature type="binding site" evidence="8">
    <location>
        <position position="426"/>
    </location>
    <ligand>
        <name>Mg(2+)</name>
        <dbReference type="ChEBI" id="CHEBI:18420"/>
        <label>1</label>
    </ligand>
</feature>
<dbReference type="InterPro" id="IPR036691">
    <property type="entry name" value="Endo/exonu/phosph_ase_sf"/>
</dbReference>
<dbReference type="GO" id="GO:0008081">
    <property type="term" value="F:phosphoric diester hydrolase activity"/>
    <property type="evidence" value="ECO:0007669"/>
    <property type="project" value="TreeGrafter"/>
</dbReference>
<dbReference type="GO" id="GO:0046872">
    <property type="term" value="F:metal ion binding"/>
    <property type="evidence" value="ECO:0007669"/>
    <property type="project" value="UniProtKB-KW"/>
</dbReference>
<feature type="region of interest" description="Disordered" evidence="11">
    <location>
        <begin position="151"/>
        <end position="193"/>
    </location>
</feature>
<keyword evidence="8" id="KW-0464">Manganese</keyword>
<evidence type="ECO:0000256" key="7">
    <source>
        <dbReference type="PIRSR" id="PIRSR604808-1"/>
    </source>
</evidence>
<keyword evidence="10" id="KW-0227">DNA damage</keyword>
<name>A0AAV4U1U5_CAEEX</name>
<dbReference type="GO" id="GO:0008311">
    <property type="term" value="F:double-stranded DNA 3'-5' DNA exonuclease activity"/>
    <property type="evidence" value="ECO:0007669"/>
    <property type="project" value="UniProtKB-EC"/>
</dbReference>
<keyword evidence="5" id="KW-0378">Hydrolase</keyword>
<evidence type="ECO:0000256" key="10">
    <source>
        <dbReference type="RuleBase" id="RU362131"/>
    </source>
</evidence>
<dbReference type="CDD" id="cd09087">
    <property type="entry name" value="Ape1-like_AP-endo"/>
    <property type="match status" value="1"/>
</dbReference>
<comment type="cofactor">
    <cofactor evidence="8 10">
        <name>Mg(2+)</name>
        <dbReference type="ChEBI" id="CHEBI:18420"/>
    </cofactor>
    <cofactor evidence="8 10">
        <name>Mn(2+)</name>
        <dbReference type="ChEBI" id="CHEBI:29035"/>
    </cofactor>
    <text evidence="8 10">Probably binds two magnesium or manganese ions per subunit.</text>
</comment>
<feature type="compositionally biased region" description="Basic and acidic residues" evidence="11">
    <location>
        <begin position="162"/>
        <end position="183"/>
    </location>
</feature>
<dbReference type="InterPro" id="IPR004808">
    <property type="entry name" value="AP_endonuc_1"/>
</dbReference>
<dbReference type="InterPro" id="IPR020848">
    <property type="entry name" value="AP_endonuclease_F1_CS"/>
</dbReference>
<feature type="domain" description="Endonuclease/exonuclease/phosphatase" evidence="12">
    <location>
        <begin position="301"/>
        <end position="524"/>
    </location>
</feature>
<dbReference type="EMBL" id="BPLR01012137">
    <property type="protein sequence ID" value="GIY51657.1"/>
    <property type="molecule type" value="Genomic_DNA"/>
</dbReference>
<reference evidence="13 14" key="1">
    <citation type="submission" date="2021-06" db="EMBL/GenBank/DDBJ databases">
        <title>Caerostris extrusa draft genome.</title>
        <authorList>
            <person name="Kono N."/>
            <person name="Arakawa K."/>
        </authorList>
    </citation>
    <scope>NUCLEOTIDE SEQUENCE [LARGE SCALE GENOMIC DNA]</scope>
</reference>
<dbReference type="EC" id="3.1.-.-" evidence="10"/>
<dbReference type="GO" id="GO:0003677">
    <property type="term" value="F:DNA binding"/>
    <property type="evidence" value="ECO:0007669"/>
    <property type="project" value="InterPro"/>
</dbReference>
<evidence type="ECO:0000256" key="1">
    <source>
        <dbReference type="ARBA" id="ARBA00000493"/>
    </source>
</evidence>
<gene>
    <name evidence="13" type="primary">apex1</name>
    <name evidence="13" type="ORF">CEXT_429071</name>
</gene>
<dbReference type="Pfam" id="PF03372">
    <property type="entry name" value="Exo_endo_phos"/>
    <property type="match status" value="1"/>
</dbReference>
<dbReference type="AlphaFoldDB" id="A0AAV4U1U5"/>
<evidence type="ECO:0000259" key="12">
    <source>
        <dbReference type="Pfam" id="PF03372"/>
    </source>
</evidence>
<dbReference type="Gene3D" id="3.60.10.10">
    <property type="entry name" value="Endonuclease/exonuclease/phosphatase"/>
    <property type="match status" value="1"/>
</dbReference>
<keyword evidence="6 8" id="KW-0460">Magnesium</keyword>
<evidence type="ECO:0000256" key="4">
    <source>
        <dbReference type="ARBA" id="ARBA00022723"/>
    </source>
</evidence>
<evidence type="ECO:0000256" key="9">
    <source>
        <dbReference type="PIRSR" id="PIRSR604808-3"/>
    </source>
</evidence>
<dbReference type="GO" id="GO:0003906">
    <property type="term" value="F:DNA-(apurinic or apyrimidinic site) endonuclease activity"/>
    <property type="evidence" value="ECO:0007669"/>
    <property type="project" value="TreeGrafter"/>
</dbReference>
<dbReference type="InterPro" id="IPR005135">
    <property type="entry name" value="Endo/exonuclease/phosphatase"/>
</dbReference>
<feature type="active site" description="Proton donor/acceptor" evidence="7">
    <location>
        <position position="426"/>
    </location>
</feature>
<dbReference type="PROSITE" id="PS51435">
    <property type="entry name" value="AP_NUCLEASE_F1_4"/>
    <property type="match status" value="1"/>
</dbReference>